<dbReference type="SUPFAM" id="SSF55200">
    <property type="entry name" value="Translation initiation factor IF3, C-terminal domain"/>
    <property type="match status" value="1"/>
</dbReference>
<evidence type="ECO:0000259" key="6">
    <source>
        <dbReference type="Pfam" id="PF05198"/>
    </source>
</evidence>
<evidence type="ECO:0000256" key="4">
    <source>
        <dbReference type="NCBIfam" id="TIGR00168"/>
    </source>
</evidence>
<keyword evidence="2 7" id="KW-0396">Initiation factor</keyword>
<dbReference type="InterPro" id="IPR001288">
    <property type="entry name" value="Translation_initiation_fac_3"/>
</dbReference>
<evidence type="ECO:0000256" key="3">
    <source>
        <dbReference type="ARBA" id="ARBA00022917"/>
    </source>
</evidence>
<dbReference type="InterPro" id="IPR019815">
    <property type="entry name" value="Translation_initiation_fac_3_C"/>
</dbReference>
<sequence>MRKGFFRRPTLPKKPLARINERIKVPEVRVIDSTGKQIGVMPIAEALATAREQGMDLVEISPKAIPPVAKLINFDKFRYQQDKLVQAQKKHQKKVEVKGIRLSVRIGQHDLEVKAKSAIKFLGDKNRVKIEMRLRGRERANIQLALDQIKKFMELITVSYVMETSPKRMGGLITTILSPKV</sequence>
<evidence type="ECO:0000313" key="7">
    <source>
        <dbReference type="EMBL" id="OGE81753.1"/>
    </source>
</evidence>
<accession>A0A1F5NVZ9</accession>
<dbReference type="InterPro" id="IPR036787">
    <property type="entry name" value="T_IF-3_N_sf"/>
</dbReference>
<evidence type="ECO:0000256" key="2">
    <source>
        <dbReference type="ARBA" id="ARBA00022540"/>
    </source>
</evidence>
<feature type="domain" description="Translation initiation factor 3 C-terminal" evidence="5">
    <location>
        <begin position="95"/>
        <end position="180"/>
    </location>
</feature>
<dbReference type="PANTHER" id="PTHR10938">
    <property type="entry name" value="TRANSLATION INITIATION FACTOR IF-3"/>
    <property type="match status" value="1"/>
</dbReference>
<dbReference type="SUPFAM" id="SSF54364">
    <property type="entry name" value="Translation initiation factor IF3, N-terminal domain"/>
    <property type="match status" value="1"/>
</dbReference>
<name>A0A1F5NVZ9_9BACT</name>
<dbReference type="GO" id="GO:0003743">
    <property type="term" value="F:translation initiation factor activity"/>
    <property type="evidence" value="ECO:0007669"/>
    <property type="project" value="UniProtKB-UniRule"/>
</dbReference>
<organism evidence="7 8">
    <name type="scientific">Candidatus Doudnabacteria bacterium RIFCSPHIGHO2_01_FULL_43_23</name>
    <dbReference type="NCBI Taxonomy" id="1817822"/>
    <lineage>
        <taxon>Bacteria</taxon>
        <taxon>Candidatus Doudnaibacteriota</taxon>
    </lineage>
</organism>
<dbReference type="Pfam" id="PF00707">
    <property type="entry name" value="IF3_C"/>
    <property type="match status" value="1"/>
</dbReference>
<dbReference type="NCBIfam" id="TIGR00168">
    <property type="entry name" value="infC"/>
    <property type="match status" value="1"/>
</dbReference>
<dbReference type="InterPro" id="IPR036788">
    <property type="entry name" value="T_IF-3_C_sf"/>
</dbReference>
<dbReference type="STRING" id="1817822.A2826_03015"/>
<keyword evidence="3" id="KW-0648">Protein biosynthesis</keyword>
<dbReference type="EMBL" id="MFEI01000003">
    <property type="protein sequence ID" value="OGE81753.1"/>
    <property type="molecule type" value="Genomic_DNA"/>
</dbReference>
<dbReference type="GO" id="GO:0043022">
    <property type="term" value="F:ribosome binding"/>
    <property type="evidence" value="ECO:0007669"/>
    <property type="project" value="TreeGrafter"/>
</dbReference>
<feature type="domain" description="Translation initiation factor 3 N-terminal" evidence="6">
    <location>
        <begin position="19"/>
        <end position="83"/>
    </location>
</feature>
<dbReference type="Proteomes" id="UP000177912">
    <property type="component" value="Unassembled WGS sequence"/>
</dbReference>
<protein>
    <recommendedName>
        <fullName evidence="4">Translation initiation factor IF-3</fullName>
    </recommendedName>
</protein>
<comment type="caution">
    <text evidence="7">The sequence shown here is derived from an EMBL/GenBank/DDBJ whole genome shotgun (WGS) entry which is preliminary data.</text>
</comment>
<evidence type="ECO:0000259" key="5">
    <source>
        <dbReference type="Pfam" id="PF00707"/>
    </source>
</evidence>
<dbReference type="Gene3D" id="3.10.20.80">
    <property type="entry name" value="Translation initiation factor 3 (IF-3), N-terminal domain"/>
    <property type="match status" value="1"/>
</dbReference>
<reference evidence="7 8" key="1">
    <citation type="journal article" date="2016" name="Nat. Commun.">
        <title>Thousands of microbial genomes shed light on interconnected biogeochemical processes in an aquifer system.</title>
        <authorList>
            <person name="Anantharaman K."/>
            <person name="Brown C.T."/>
            <person name="Hug L.A."/>
            <person name="Sharon I."/>
            <person name="Castelle C.J."/>
            <person name="Probst A.J."/>
            <person name="Thomas B.C."/>
            <person name="Singh A."/>
            <person name="Wilkins M.J."/>
            <person name="Karaoz U."/>
            <person name="Brodie E.L."/>
            <person name="Williams K.H."/>
            <person name="Hubbard S.S."/>
            <person name="Banfield J.F."/>
        </authorList>
    </citation>
    <scope>NUCLEOTIDE SEQUENCE [LARGE SCALE GENOMIC DNA]</scope>
</reference>
<dbReference type="PANTHER" id="PTHR10938:SF0">
    <property type="entry name" value="TRANSLATION INITIATION FACTOR IF-3, MITOCHONDRIAL"/>
    <property type="match status" value="1"/>
</dbReference>
<dbReference type="GO" id="GO:0005737">
    <property type="term" value="C:cytoplasm"/>
    <property type="evidence" value="ECO:0007669"/>
    <property type="project" value="UniProtKB-ARBA"/>
</dbReference>
<evidence type="ECO:0000256" key="1">
    <source>
        <dbReference type="ARBA" id="ARBA00005439"/>
    </source>
</evidence>
<evidence type="ECO:0000313" key="8">
    <source>
        <dbReference type="Proteomes" id="UP000177912"/>
    </source>
</evidence>
<dbReference type="GO" id="GO:0032790">
    <property type="term" value="P:ribosome disassembly"/>
    <property type="evidence" value="ECO:0007669"/>
    <property type="project" value="TreeGrafter"/>
</dbReference>
<gene>
    <name evidence="7" type="ORF">A2826_03015</name>
</gene>
<dbReference type="AlphaFoldDB" id="A0A1F5NVZ9"/>
<proteinExistence type="inferred from homology"/>
<comment type="similarity">
    <text evidence="1">Belongs to the IF-3 family.</text>
</comment>
<dbReference type="Pfam" id="PF05198">
    <property type="entry name" value="IF3_N"/>
    <property type="match status" value="1"/>
</dbReference>
<dbReference type="Gene3D" id="3.30.110.10">
    <property type="entry name" value="Translation initiation factor 3 (IF-3), C-terminal domain"/>
    <property type="match status" value="1"/>
</dbReference>
<dbReference type="InterPro" id="IPR019814">
    <property type="entry name" value="Translation_initiation_fac_3_N"/>
</dbReference>